<proteinExistence type="predicted"/>
<organism evidence="1 2">
    <name type="scientific">Peteryoungia ipomoeae</name>
    <dbReference type="NCBI Taxonomy" id="1210932"/>
    <lineage>
        <taxon>Bacteria</taxon>
        <taxon>Pseudomonadati</taxon>
        <taxon>Pseudomonadota</taxon>
        <taxon>Alphaproteobacteria</taxon>
        <taxon>Hyphomicrobiales</taxon>
        <taxon>Rhizobiaceae</taxon>
        <taxon>Peteryoungia</taxon>
    </lineage>
</organism>
<dbReference type="Pfam" id="PF06296">
    <property type="entry name" value="RelE"/>
    <property type="match status" value="1"/>
</dbReference>
<dbReference type="OrthoDB" id="8607264at2"/>
<evidence type="ECO:0000313" key="1">
    <source>
        <dbReference type="EMBL" id="THV23402.1"/>
    </source>
</evidence>
<evidence type="ECO:0000313" key="2">
    <source>
        <dbReference type="Proteomes" id="UP000308828"/>
    </source>
</evidence>
<dbReference type="AlphaFoldDB" id="A0A4S8P3E4"/>
<dbReference type="PIRSF" id="PIRSF018634">
    <property type="entry name" value="UCP018634"/>
    <property type="match status" value="1"/>
</dbReference>
<dbReference type="Proteomes" id="UP000308828">
    <property type="component" value="Unassembled WGS sequence"/>
</dbReference>
<name>A0A4S8P3E4_9HYPH</name>
<gene>
    <name evidence="1" type="ORF">FAA97_09790</name>
</gene>
<sequence length="119" mass="13546">MSFRVFQTAWFAKASRRIGLTDATLWRAVEEAARGQADDLGGGVYKKRLSRNQHRAILLAKAGEFWVYVYLFAKQDRANIDDAELTAFRHLGALYRKKTDADLEAELRLGVLKEIKGDE</sequence>
<accession>A0A4S8P3E4</accession>
<comment type="caution">
    <text evidence="1">The sequence shown here is derived from an EMBL/GenBank/DDBJ whole genome shotgun (WGS) entry which is preliminary data.</text>
</comment>
<dbReference type="InterPro" id="IPR009387">
    <property type="entry name" value="HigB-2"/>
</dbReference>
<keyword evidence="2" id="KW-1185">Reference proteome</keyword>
<protein>
    <submittedName>
        <fullName evidence="1">Type II toxin-antitoxin system RelE/ParE family toxin</fullName>
    </submittedName>
</protein>
<dbReference type="EMBL" id="STGV01000003">
    <property type="protein sequence ID" value="THV23402.1"/>
    <property type="molecule type" value="Genomic_DNA"/>
</dbReference>
<reference evidence="1 2" key="1">
    <citation type="submission" date="2019-04" db="EMBL/GenBank/DDBJ databases">
        <title>Genome sequence of strain shin9-1.</title>
        <authorList>
            <person name="Gao J."/>
            <person name="Sun J."/>
        </authorList>
    </citation>
    <scope>NUCLEOTIDE SEQUENCE [LARGE SCALE GENOMIC DNA]</scope>
    <source>
        <strain evidence="2">shin9-1</strain>
    </source>
</reference>
<dbReference type="RefSeq" id="WP_136598841.1">
    <property type="nucleotide sequence ID" value="NZ_STGV01000003.1"/>
</dbReference>